<proteinExistence type="predicted"/>
<sequence length="139" mass="14577">MGASDRLRDGCLRRVSACKPTPPLPSALPGPPLAAQSRTALHISMKGAHVMLMPASACPCHCLCRRRVWSGGGPSVRAAHSTGLFWVGPARRGRSLCGSAGVGCSEPCTPKCARGRVWPTRVRSGKRCEDRAGPPPRAG</sequence>
<dbReference type="Proteomes" id="UP000218209">
    <property type="component" value="Unassembled WGS sequence"/>
</dbReference>
<dbReference type="AlphaFoldDB" id="A0A1X6P3B0"/>
<evidence type="ECO:0000313" key="1">
    <source>
        <dbReference type="EMBL" id="OSX75328.1"/>
    </source>
</evidence>
<dbReference type="EMBL" id="KV918907">
    <property type="protein sequence ID" value="OSX75328.1"/>
    <property type="molecule type" value="Genomic_DNA"/>
</dbReference>
<accession>A0A1X6P3B0</accession>
<name>A0A1X6P3B0_PORUM</name>
<protein>
    <submittedName>
        <fullName evidence="1">Uncharacterized protein</fullName>
    </submittedName>
</protein>
<organism evidence="1 2">
    <name type="scientific">Porphyra umbilicalis</name>
    <name type="common">Purple laver</name>
    <name type="synonym">Red alga</name>
    <dbReference type="NCBI Taxonomy" id="2786"/>
    <lineage>
        <taxon>Eukaryota</taxon>
        <taxon>Rhodophyta</taxon>
        <taxon>Bangiophyceae</taxon>
        <taxon>Bangiales</taxon>
        <taxon>Bangiaceae</taxon>
        <taxon>Porphyra</taxon>
    </lineage>
</organism>
<gene>
    <name evidence="1" type="ORF">BU14_0240s0006</name>
</gene>
<evidence type="ECO:0000313" key="2">
    <source>
        <dbReference type="Proteomes" id="UP000218209"/>
    </source>
</evidence>
<reference evidence="1 2" key="1">
    <citation type="submission" date="2017-03" db="EMBL/GenBank/DDBJ databases">
        <title>WGS assembly of Porphyra umbilicalis.</title>
        <authorList>
            <person name="Brawley S.H."/>
            <person name="Blouin N.A."/>
            <person name="Ficko-Blean E."/>
            <person name="Wheeler G.L."/>
            <person name="Lohr M."/>
            <person name="Goodson H.V."/>
            <person name="Jenkins J.W."/>
            <person name="Blaby-Haas C.E."/>
            <person name="Helliwell K.E."/>
            <person name="Chan C."/>
            <person name="Marriage T."/>
            <person name="Bhattacharya D."/>
            <person name="Klein A.S."/>
            <person name="Badis Y."/>
            <person name="Brodie J."/>
            <person name="Cao Y."/>
            <person name="Collen J."/>
            <person name="Dittami S.M."/>
            <person name="Gachon C.M."/>
            <person name="Green B.R."/>
            <person name="Karpowicz S."/>
            <person name="Kim J.W."/>
            <person name="Kudahl U."/>
            <person name="Lin S."/>
            <person name="Michel G."/>
            <person name="Mittag M."/>
            <person name="Olson B.J."/>
            <person name="Pangilinan J."/>
            <person name="Peng Y."/>
            <person name="Qiu H."/>
            <person name="Shu S."/>
            <person name="Singer J.T."/>
            <person name="Smith A.G."/>
            <person name="Sprecher B.N."/>
            <person name="Wagner V."/>
            <person name="Wang W."/>
            <person name="Wang Z.-Y."/>
            <person name="Yan J."/>
            <person name="Yarish C."/>
            <person name="Zoeuner-Riek S."/>
            <person name="Zhuang Y."/>
            <person name="Zou Y."/>
            <person name="Lindquist E.A."/>
            <person name="Grimwood J."/>
            <person name="Barry K."/>
            <person name="Rokhsar D.S."/>
            <person name="Schmutz J."/>
            <person name="Stiller J.W."/>
            <person name="Grossman A.R."/>
            <person name="Prochnik S.E."/>
        </authorList>
    </citation>
    <scope>NUCLEOTIDE SEQUENCE [LARGE SCALE GENOMIC DNA]</scope>
    <source>
        <strain evidence="1">4086291</strain>
    </source>
</reference>
<keyword evidence="2" id="KW-1185">Reference proteome</keyword>